<gene>
    <name evidence="2" type="ORF">CXB42_05140</name>
</gene>
<proteinExistence type="predicted"/>
<accession>A0AAE5S9M2</accession>
<reference evidence="2 3" key="1">
    <citation type="submission" date="2017-03" db="EMBL/GenBank/DDBJ databases">
        <authorList>
            <person name="Hulin M.T."/>
        </authorList>
    </citation>
    <scope>NUCLEOTIDE SEQUENCE [LARGE SCALE GENOMIC DNA]</scope>
    <source>
        <strain evidence="2 3">5264</strain>
    </source>
</reference>
<sequence length="149" mass="16127">MPFTRTRITAVSILASLVLSGCATQPQETWTNRGPSKIVTENGRYICYTDAQIIDGKRTRFNLCATPSSGLISANGPQIWVGAGYRRPFKYPLSEAINGAVVPLEDLGNVQLKCESLKKVAGGSTPETFCKVTLKDKVLVSAQIVFEGM</sequence>
<evidence type="ECO:0000256" key="1">
    <source>
        <dbReference type="SAM" id="SignalP"/>
    </source>
</evidence>
<keyword evidence="1" id="KW-0732">Signal</keyword>
<feature type="signal peptide" evidence="1">
    <location>
        <begin position="1"/>
        <end position="23"/>
    </location>
</feature>
<dbReference type="PROSITE" id="PS51257">
    <property type="entry name" value="PROKAR_LIPOPROTEIN"/>
    <property type="match status" value="1"/>
</dbReference>
<evidence type="ECO:0000313" key="2">
    <source>
        <dbReference type="EMBL" id="POQ05526.1"/>
    </source>
</evidence>
<evidence type="ECO:0000313" key="3">
    <source>
        <dbReference type="Proteomes" id="UP000237295"/>
    </source>
</evidence>
<dbReference type="Proteomes" id="UP000237295">
    <property type="component" value="Unassembled WGS sequence"/>
</dbReference>
<feature type="chain" id="PRO_5042231732" description="Lipoprotein" evidence="1">
    <location>
        <begin position="24"/>
        <end position="149"/>
    </location>
</feature>
<dbReference type="AlphaFoldDB" id="A0AAE5S9M2"/>
<comment type="caution">
    <text evidence="2">The sequence shown here is derived from an EMBL/GenBank/DDBJ whole genome shotgun (WGS) entry which is preliminary data.</text>
</comment>
<evidence type="ECO:0008006" key="4">
    <source>
        <dbReference type="Google" id="ProtNLM"/>
    </source>
</evidence>
<dbReference type="EMBL" id="NBAQ01000002">
    <property type="protein sequence ID" value="POQ05526.1"/>
    <property type="molecule type" value="Genomic_DNA"/>
</dbReference>
<name>A0AAE5S9M2_PSESY</name>
<protein>
    <recommendedName>
        <fullName evidence="4">Lipoprotein</fullName>
    </recommendedName>
</protein>
<organism evidence="2 3">
    <name type="scientific">Pseudomonas syringae pv. syringae</name>
    <dbReference type="NCBI Taxonomy" id="321"/>
    <lineage>
        <taxon>Bacteria</taxon>
        <taxon>Pseudomonadati</taxon>
        <taxon>Pseudomonadota</taxon>
        <taxon>Gammaproteobacteria</taxon>
        <taxon>Pseudomonadales</taxon>
        <taxon>Pseudomonadaceae</taxon>
        <taxon>Pseudomonas</taxon>
        <taxon>Pseudomonas syringae</taxon>
    </lineage>
</organism>